<dbReference type="OrthoDB" id="286745at2"/>
<organism evidence="3 4">
    <name type="scientific">Anatilimnocola aggregata</name>
    <dbReference type="NCBI Taxonomy" id="2528021"/>
    <lineage>
        <taxon>Bacteria</taxon>
        <taxon>Pseudomonadati</taxon>
        <taxon>Planctomycetota</taxon>
        <taxon>Planctomycetia</taxon>
        <taxon>Pirellulales</taxon>
        <taxon>Pirellulaceae</taxon>
        <taxon>Anatilimnocola</taxon>
    </lineage>
</organism>
<sequence length="339" mass="35910">MTLVASCQCGQSFAASPHLAGKTLPCPACGRALTVPTQAPAALQPIAPKQFAPDPFAQPSYPPTAGKPAYQQPGGRPATAGGLSLQTKLLIGGAAGGGLLLLGLVAVMCYWFLGSSARVAGGPAMRTNSGPPPGFGMPPPGFQPTPWQNPPHITPPPRPSMPSGSSPARPGFGQYSSSPNNSPRLAMSSPFQVAGQFTIDSPTDCLWKEKAIDTYGGVPSRLYQGDRPRTKGFLTVRVAEIPQAKQDQREAVLERTAIEISKAVQDAGKTLGEIKGLEVRPNIPDTVEFTYTYTDEFGRKLGGGRLVFGTKRIAITKYLCTDNSDAEFLRAVLRTYREL</sequence>
<evidence type="ECO:0000313" key="4">
    <source>
        <dbReference type="Proteomes" id="UP000315017"/>
    </source>
</evidence>
<reference evidence="3 4" key="1">
    <citation type="submission" date="2019-02" db="EMBL/GenBank/DDBJ databases">
        <title>Deep-cultivation of Planctomycetes and their phenomic and genomic characterization uncovers novel biology.</title>
        <authorList>
            <person name="Wiegand S."/>
            <person name="Jogler M."/>
            <person name="Boedeker C."/>
            <person name="Pinto D."/>
            <person name="Vollmers J."/>
            <person name="Rivas-Marin E."/>
            <person name="Kohn T."/>
            <person name="Peeters S.H."/>
            <person name="Heuer A."/>
            <person name="Rast P."/>
            <person name="Oberbeckmann S."/>
            <person name="Bunk B."/>
            <person name="Jeske O."/>
            <person name="Meyerdierks A."/>
            <person name="Storesund J.E."/>
            <person name="Kallscheuer N."/>
            <person name="Luecker S."/>
            <person name="Lage O.M."/>
            <person name="Pohl T."/>
            <person name="Merkel B.J."/>
            <person name="Hornburger P."/>
            <person name="Mueller R.-W."/>
            <person name="Bruemmer F."/>
            <person name="Labrenz M."/>
            <person name="Spormann A.M."/>
            <person name="Op den Camp H."/>
            <person name="Overmann J."/>
            <person name="Amann R."/>
            <person name="Jetten M.S.M."/>
            <person name="Mascher T."/>
            <person name="Medema M.H."/>
            <person name="Devos D.P."/>
            <person name="Kaster A.-K."/>
            <person name="Ovreas L."/>
            <person name="Rohde M."/>
            <person name="Galperin M.Y."/>
            <person name="Jogler C."/>
        </authorList>
    </citation>
    <scope>NUCLEOTIDE SEQUENCE [LARGE SCALE GENOMIC DNA]</scope>
    <source>
        <strain evidence="3 4">ETA_A8</strain>
    </source>
</reference>
<evidence type="ECO:0000256" key="1">
    <source>
        <dbReference type="SAM" id="MobiDB-lite"/>
    </source>
</evidence>
<dbReference type="AlphaFoldDB" id="A0A517Y607"/>
<feature type="region of interest" description="Disordered" evidence="1">
    <location>
        <begin position="124"/>
        <end position="187"/>
    </location>
</feature>
<protein>
    <submittedName>
        <fullName evidence="3">Uncharacterized protein</fullName>
    </submittedName>
</protein>
<feature type="transmembrane region" description="Helical" evidence="2">
    <location>
        <begin position="89"/>
        <end position="113"/>
    </location>
</feature>
<name>A0A517Y607_9BACT</name>
<dbReference type="EMBL" id="CP036274">
    <property type="protein sequence ID" value="QDU25650.1"/>
    <property type="molecule type" value="Genomic_DNA"/>
</dbReference>
<feature type="compositionally biased region" description="Low complexity" evidence="1">
    <location>
        <begin position="161"/>
        <end position="170"/>
    </location>
</feature>
<gene>
    <name evidence="3" type="ORF">ETAA8_07200</name>
</gene>
<feature type="compositionally biased region" description="Pro residues" evidence="1">
    <location>
        <begin position="130"/>
        <end position="160"/>
    </location>
</feature>
<dbReference type="Proteomes" id="UP000315017">
    <property type="component" value="Chromosome"/>
</dbReference>
<evidence type="ECO:0000313" key="3">
    <source>
        <dbReference type="EMBL" id="QDU25650.1"/>
    </source>
</evidence>
<accession>A0A517Y607</accession>
<keyword evidence="2" id="KW-1133">Transmembrane helix</keyword>
<evidence type="ECO:0000256" key="2">
    <source>
        <dbReference type="SAM" id="Phobius"/>
    </source>
</evidence>
<dbReference type="KEGG" id="aagg:ETAA8_07200"/>
<keyword evidence="4" id="KW-1185">Reference proteome</keyword>
<feature type="compositionally biased region" description="Polar residues" evidence="1">
    <location>
        <begin position="174"/>
        <end position="183"/>
    </location>
</feature>
<dbReference type="RefSeq" id="WP_145084933.1">
    <property type="nucleotide sequence ID" value="NZ_CP036274.1"/>
</dbReference>
<keyword evidence="2" id="KW-0812">Transmembrane</keyword>
<feature type="region of interest" description="Disordered" evidence="1">
    <location>
        <begin position="53"/>
        <end position="79"/>
    </location>
</feature>
<keyword evidence="2" id="KW-0472">Membrane</keyword>
<proteinExistence type="predicted"/>